<keyword evidence="4" id="KW-1185">Reference proteome</keyword>
<reference evidence="3" key="1">
    <citation type="submission" date="2023-06" db="EMBL/GenBank/DDBJ databases">
        <title>Genome-scale phylogeny and comparative genomics of the fungal order Sordariales.</title>
        <authorList>
            <consortium name="Lawrence Berkeley National Laboratory"/>
            <person name="Hensen N."/>
            <person name="Bonometti L."/>
            <person name="Westerberg I."/>
            <person name="Brannstrom I.O."/>
            <person name="Guillou S."/>
            <person name="Cros-Aarteil S."/>
            <person name="Calhoun S."/>
            <person name="Haridas S."/>
            <person name="Kuo A."/>
            <person name="Mondo S."/>
            <person name="Pangilinan J."/>
            <person name="Riley R."/>
            <person name="Labutti K."/>
            <person name="Andreopoulos B."/>
            <person name="Lipzen A."/>
            <person name="Chen C."/>
            <person name="Yanf M."/>
            <person name="Daum C."/>
            <person name="Ng V."/>
            <person name="Clum A."/>
            <person name="Steindorff A."/>
            <person name="Ohm R."/>
            <person name="Martin F."/>
            <person name="Silar P."/>
            <person name="Natvig D."/>
            <person name="Lalanne C."/>
            <person name="Gautier V."/>
            <person name="Ament-Velasquez S.L."/>
            <person name="Kruys A."/>
            <person name="Hutchinson M.I."/>
            <person name="Powell A.J."/>
            <person name="Barry K."/>
            <person name="Miller A.N."/>
            <person name="Grigoriev I.V."/>
            <person name="Debuchy R."/>
            <person name="Gladieux P."/>
            <person name="Thoren M.H."/>
            <person name="Johannesson H."/>
        </authorList>
    </citation>
    <scope>NUCLEOTIDE SEQUENCE</scope>
    <source>
        <strain evidence="3">SMH4607-1</strain>
    </source>
</reference>
<evidence type="ECO:0000259" key="2">
    <source>
        <dbReference type="Pfam" id="PF12770"/>
    </source>
</evidence>
<protein>
    <recommendedName>
        <fullName evidence="2">CHAT domain-containing protein</fullName>
    </recommendedName>
</protein>
<comment type="caution">
    <text evidence="3">The sequence shown here is derived from an EMBL/GenBank/DDBJ whole genome shotgun (WGS) entry which is preliminary data.</text>
</comment>
<dbReference type="InterPro" id="IPR024983">
    <property type="entry name" value="CHAT_dom"/>
</dbReference>
<dbReference type="Pfam" id="PF12770">
    <property type="entry name" value="CHAT"/>
    <property type="match status" value="1"/>
</dbReference>
<organism evidence="3 4">
    <name type="scientific">Lasiosphaeris hirsuta</name>
    <dbReference type="NCBI Taxonomy" id="260670"/>
    <lineage>
        <taxon>Eukaryota</taxon>
        <taxon>Fungi</taxon>
        <taxon>Dikarya</taxon>
        <taxon>Ascomycota</taxon>
        <taxon>Pezizomycotina</taxon>
        <taxon>Sordariomycetes</taxon>
        <taxon>Sordariomycetidae</taxon>
        <taxon>Sordariales</taxon>
        <taxon>Lasiosphaeriaceae</taxon>
        <taxon>Lasiosphaeris</taxon>
    </lineage>
</organism>
<name>A0AA40DI76_9PEZI</name>
<evidence type="ECO:0000313" key="4">
    <source>
        <dbReference type="Proteomes" id="UP001172102"/>
    </source>
</evidence>
<feature type="compositionally biased region" description="Basic and acidic residues" evidence="1">
    <location>
        <begin position="1540"/>
        <end position="1556"/>
    </location>
</feature>
<accession>A0AA40DI76</accession>
<proteinExistence type="predicted"/>
<dbReference type="Proteomes" id="UP001172102">
    <property type="component" value="Unassembled WGS sequence"/>
</dbReference>
<sequence>MVFEFQTLKMESSIIIHETESETDSGWSFEVSDLPGKLSFPTPATEDEDLLRWYLQTYPLEEPFDNAKADRARDYLARYSSLLRDRIPKPIDGAANGRFQNVRILERDVESSAFHSLHWEVLEQTGERLSADETSVRVSRTVECSAMLAHNWVDDLIPLRGSKTFNILLFVSRPDILDREKDDVSHRLAVRPLFSIAGSFPDDLISIEVARPGTWQGLRQHLEDAAARGKFFHLVHLDVHGSASSSGSGVTRGKKSAQKAKLHFLPDSFGDYGKVSAAQVAKQLRSYKIPAVVLNACESARSDSGLQANLAKVFVAAGIPLVVAMSYKVLESAASIFMGQFYRSLLLDRLCFAASAAEGRRALRENRRRIGMFGIPLDLVDWFVPVTYMSTSPSFEAEYSALVPLTSEERRAALDIRGLANAEVDDFASTSSASSVSSRGLHLGPLPTFEADIFRAETLLLTREKNVLLVEEDLGAGKERFFEQAANWWRESGLTKSTVHVQWRDDQNTPPTSDNLLYGAKVQLFGERMGMVHESIKSLPDFLNTVLEFLQLNTMLQEHDPKPRRSTCMDNMIILDGIPLHLISGTTAVMNPLIPMLIHNLAASNAAVCVGSHTALGTLASVLDDVPIMTLSGKSDQLFSRTGVQHYLQNPRQWHLLQSMLGWAWHLPAFEALVRRAIATYGLEDAYALLATNLDILGWVAKSSSEADRIAESLPGYRLARVVFNSLPAADQDQLLVLALFSNAAPVDPETFMHFISERKHHLRSTAQRAVRSVKSMFKKLPGPFRGGSAELTTAKTPTNTTDLLGFLAVHGLVDHREFYGAFNWDGEKKKLSASAVYARFHPGLALFLRRSAIAPILSTRRLGRLNDDFLAYHQNRLEVLLAEQLPAPLREAKAAGEGADIDTLFEYNAQKEVEWGLWNFFVAMEHWKATIDRGQSDDVSYAQLFYNFFMERQPLQYQFLDDPFMIQTAVDVVFLLAPVHDRTLREWYSCEHKITLRALHGNPPGEQDAEVFKTAITLPRAYWAVFDLVFSCVNWLCRSFRHREDHVEFNCWVKICVLLLHAMDVVHDKRADEMAMFQNVQDQLVKQNLPVQIRAAKEIVGLQLKWPNAGLEADFSEMGVLGEIRELAPLGDFMKRFGAVVRRGRMWGFVSDESVERAMATVNAQLGDMASAIANGIPTFLARLSSRQLLQMRLVGWDPDDDGVPWPADEGAPEAEETYRLIKRDRLLLVQAAPFSKALARMRKEKCGWEGVREEYEAASARWLKIDWPRLLLNVAERGQHGRQQNKFQAQALIWKEEWTGCLAYLDLVASDLDPALDRAFWVLCRTTCLLRLGSAEEAAKHALKAFELCVGSEDNEAEPFFDLLHNLYRLLQSWPGDQDGAASECLPSRADVLLLALKTGYCEYAHQQQVYARNGTLLFLFLQLIDPHLANIKSLEGKGELLDFDEIPNASDAEFRRKVAELSPGAAFTEEELREGSDKSLLDVLFEANLVQTAVGDLNRSLRWLDSTISYHLSVGGSKYMKSRLADRVLRVKGRLAPKKESEESNKGKNREGDGVDESSLEFQYMKPSEDADDGDTGGNVQALPEKFDIQNSYATEVLELLLQARSRIRDIRAKTIMDMAKRRWIMPLDWRREHHVLATAFLGSLNSDEGTSVWKRMERDLMGAM</sequence>
<feature type="region of interest" description="Disordered" evidence="1">
    <location>
        <begin position="1538"/>
        <end position="1561"/>
    </location>
</feature>
<evidence type="ECO:0000313" key="3">
    <source>
        <dbReference type="EMBL" id="KAK0704479.1"/>
    </source>
</evidence>
<feature type="domain" description="CHAT" evidence="2">
    <location>
        <begin position="204"/>
        <end position="368"/>
    </location>
</feature>
<evidence type="ECO:0000256" key="1">
    <source>
        <dbReference type="SAM" id="MobiDB-lite"/>
    </source>
</evidence>
<gene>
    <name evidence="3" type="ORF">B0H67DRAFT_350495</name>
</gene>
<dbReference type="EMBL" id="JAUKUA010000007">
    <property type="protein sequence ID" value="KAK0704479.1"/>
    <property type="molecule type" value="Genomic_DNA"/>
</dbReference>